<dbReference type="Pfam" id="PF09358">
    <property type="entry name" value="E1_UFD"/>
    <property type="match status" value="1"/>
</dbReference>
<comment type="similarity">
    <text evidence="3 11">Belongs to the ubiquitin-activating E1 family.</text>
</comment>
<keyword evidence="5 11" id="KW-0436">Ligase</keyword>
<dbReference type="Gene3D" id="3.40.50.720">
    <property type="entry name" value="NAD(P)-binding Rossmann-like Domain"/>
    <property type="match status" value="1"/>
</dbReference>
<reference evidence="13" key="3">
    <citation type="submission" date="2025-08" db="UniProtKB">
        <authorList>
            <consortium name="Ensembl"/>
        </authorList>
    </citation>
    <scope>IDENTIFICATION</scope>
</reference>
<dbReference type="Gene3D" id="3.10.290.60">
    <property type="entry name" value="Ubiquitin-activating enzyme E1, UFD domain"/>
    <property type="match status" value="1"/>
</dbReference>
<evidence type="ECO:0000256" key="11">
    <source>
        <dbReference type="RuleBase" id="RU000519"/>
    </source>
</evidence>
<accession>F6U4V1</accession>
<feature type="active site" description="Glycyl thioester intermediate" evidence="10">
    <location>
        <position position="606"/>
    </location>
</feature>
<dbReference type="EC" id="6.2.1.45" evidence="4"/>
<dbReference type="GO" id="GO:0006974">
    <property type="term" value="P:DNA damage response"/>
    <property type="evidence" value="ECO:0000318"/>
    <property type="project" value="GO_Central"/>
</dbReference>
<dbReference type="Pfam" id="PF00899">
    <property type="entry name" value="ThiF"/>
    <property type="match status" value="1"/>
</dbReference>
<evidence type="ECO:0000256" key="1">
    <source>
        <dbReference type="ARBA" id="ARBA00000488"/>
    </source>
</evidence>
<dbReference type="InterPro" id="IPR042063">
    <property type="entry name" value="Ubi_acti_E1_SCCH"/>
</dbReference>
<dbReference type="PANTHER" id="PTHR10953:SF4">
    <property type="entry name" value="UBIQUITIN-ACTIVATING ENZYME E1 C-TERMINAL DOMAIN-CONTAINING PROTEIN"/>
    <property type="match status" value="1"/>
</dbReference>
<dbReference type="Gene3D" id="3.40.50.12550">
    <property type="entry name" value="Ubiquitin-activating enzyme E1, inactive adenylation domain, subdomain 2"/>
    <property type="match status" value="1"/>
</dbReference>
<dbReference type="InterPro" id="IPR035985">
    <property type="entry name" value="Ubiquitin-activating_enz"/>
</dbReference>
<dbReference type="GO" id="GO:0004839">
    <property type="term" value="F:ubiquitin activating enzyme activity"/>
    <property type="evidence" value="ECO:0000318"/>
    <property type="project" value="GO_Central"/>
</dbReference>
<evidence type="ECO:0000256" key="8">
    <source>
        <dbReference type="ARBA" id="ARBA00022840"/>
    </source>
</evidence>
<dbReference type="InParanoid" id="F6U4V1"/>
<dbReference type="InterPro" id="IPR018965">
    <property type="entry name" value="Ub-activating_enz_E1_C"/>
</dbReference>
<protein>
    <recommendedName>
        <fullName evidence="4">E1 ubiquitin-activating enzyme</fullName>
        <ecNumber evidence="4">6.2.1.45</ecNumber>
    </recommendedName>
    <alternativeName>
        <fullName evidence="9">Ubiquitin-activating enzyme E1</fullName>
    </alternativeName>
</protein>
<comment type="catalytic activity">
    <reaction evidence="1">
        <text>ATP + ubiquitin + [E1 ubiquitin-activating enzyme]-L-cysteine = AMP + diphosphate + S-ubiquitinyl-[E1 ubiquitin-activating enzyme]-L-cysteine.</text>
        <dbReference type="EC" id="6.2.1.45"/>
    </reaction>
</comment>
<dbReference type="InterPro" id="IPR000594">
    <property type="entry name" value="ThiF_NAD_FAD-bd"/>
</dbReference>
<dbReference type="FunFam" id="1.10.10.2660:FF:000001">
    <property type="entry name" value="Ubiquitin-activating enzyme E1 1"/>
    <property type="match status" value="1"/>
</dbReference>
<reference evidence="13" key="4">
    <citation type="submission" date="2025-09" db="UniProtKB">
        <authorList>
            <consortium name="Ensembl"/>
        </authorList>
    </citation>
    <scope>IDENTIFICATION</scope>
</reference>
<dbReference type="HOGENOM" id="CLU_002556_0_0_1"/>
<keyword evidence="7 11" id="KW-0833">Ubl conjugation pathway</keyword>
<dbReference type="InterPro" id="IPR038252">
    <property type="entry name" value="UBA_E1_C_sf"/>
</dbReference>
<dbReference type="FunFam" id="3.50.50.80:FF:000001">
    <property type="entry name" value="ubiquitin-like modifier-activating enzyme 1"/>
    <property type="match status" value="1"/>
</dbReference>
<evidence type="ECO:0000313" key="13">
    <source>
        <dbReference type="Ensembl" id="ENSCINP00000016116.3"/>
    </source>
</evidence>
<dbReference type="SMART" id="SM00985">
    <property type="entry name" value="UBA_e1_C"/>
    <property type="match status" value="1"/>
</dbReference>
<dbReference type="GO" id="GO:0005737">
    <property type="term" value="C:cytoplasm"/>
    <property type="evidence" value="ECO:0000318"/>
    <property type="project" value="GO_Central"/>
</dbReference>
<dbReference type="GeneTree" id="ENSGT00940000166138"/>
<dbReference type="InterPro" id="IPR033127">
    <property type="entry name" value="UBQ-activ_enz_E1_Cys_AS"/>
</dbReference>
<proteinExistence type="inferred from homology"/>
<dbReference type="FunFam" id="2.40.30.180:FF:000001">
    <property type="entry name" value="ubiquitin-like modifier-activating enzyme 1"/>
    <property type="match status" value="1"/>
</dbReference>
<feature type="domain" description="Ubiquitin-activating enzyme E1 C-terminal" evidence="12">
    <location>
        <begin position="897"/>
        <end position="1031"/>
    </location>
</feature>
<dbReference type="FunFam" id="3.10.290.60:FF:000002">
    <property type="entry name" value="Ubiquitin-like modifier-activating enzyme 1"/>
    <property type="match status" value="1"/>
</dbReference>
<evidence type="ECO:0000256" key="5">
    <source>
        <dbReference type="ARBA" id="ARBA00022598"/>
    </source>
</evidence>
<dbReference type="Gene3D" id="2.40.30.180">
    <property type="entry name" value="Ubiquitin-activating enzyme E1, FCCH domain"/>
    <property type="match status" value="1"/>
</dbReference>
<dbReference type="InterPro" id="IPR045886">
    <property type="entry name" value="ThiF/MoeB/HesA"/>
</dbReference>
<dbReference type="CDD" id="cd01491">
    <property type="entry name" value="Ube1_repeat1"/>
    <property type="match status" value="1"/>
</dbReference>
<name>F6U4V1_CIOIN</name>
<evidence type="ECO:0000256" key="10">
    <source>
        <dbReference type="PROSITE-ProRule" id="PRU10132"/>
    </source>
</evidence>
<dbReference type="FunFam" id="3.40.50.720:FF:000015">
    <property type="entry name" value="Ubiquitin-activating enzyme E1 1"/>
    <property type="match status" value="1"/>
</dbReference>
<gene>
    <name evidence="13" type="primary">LOC100176463</name>
</gene>
<keyword evidence="8 11" id="KW-0067">ATP-binding</keyword>
<dbReference type="CDD" id="cd01490">
    <property type="entry name" value="Ube1_repeat2"/>
    <property type="match status" value="1"/>
</dbReference>
<evidence type="ECO:0000313" key="14">
    <source>
        <dbReference type="Proteomes" id="UP000008144"/>
    </source>
</evidence>
<dbReference type="GO" id="GO:0005634">
    <property type="term" value="C:nucleus"/>
    <property type="evidence" value="ECO:0000318"/>
    <property type="project" value="GO_Central"/>
</dbReference>
<dbReference type="Pfam" id="PF10585">
    <property type="entry name" value="UBA_E1_SCCH"/>
    <property type="match status" value="1"/>
</dbReference>
<evidence type="ECO:0000256" key="4">
    <source>
        <dbReference type="ARBA" id="ARBA00012990"/>
    </source>
</evidence>
<dbReference type="InterPro" id="IPR018075">
    <property type="entry name" value="UBQ-activ_enz_E1"/>
</dbReference>
<evidence type="ECO:0000256" key="2">
    <source>
        <dbReference type="ARBA" id="ARBA00004906"/>
    </source>
</evidence>
<dbReference type="Pfam" id="PF16191">
    <property type="entry name" value="E1_4HB"/>
    <property type="match status" value="1"/>
</dbReference>
<sequence>MDQVQNGDSQQAIDEGLYSRQLYVLGHDAMKRMGASNILISGMKGLGIEIAKNVILGGVKAVTLHDEDTATIEHLSSQYFVSDADIGKNLAEVSAIQVSELNPYVPVHPYTGKLTEEFLSQFQVVVLTSSSLAEQLRISDFTHKSNIYLIVANTFGLFGQIFCDFSSNFTVYDTNGENPQSAMISAITKNEKGEGIVACLDETRHGFESGDFVKFHEVKGMDGLNDSEPRKINVLGPYTFNIGDISQYNNYDRGGIATQVKMPTTVQFKSLRESLQSPEFMVTDFAKFDRPGQLHILFQALHQFVEEKGHLPQIRNTPDADALVAIATTINNNASAEAKQSELDEKLIRQFSFMARGDACPVQAVIGGIVAQEVMKACSGKFMPIKQYFYFDALECLPEGSQDENVESYQTSGSRYDGQIAIFGKDFQRKLSSQRWFVVGAGAIGCELLKNFSMIGLGCKLGNLVEKEDETGSLVVTDMDVIEKSNLNRQFLFRPHDVQKLKSQCAADAVKKMNPLARIVSHENRVGPETENVYTDDFFENLDGVANALDNVQARIYMDRRCVYYRKPLLESGTLGTKGNIQVVLPYSTESYSSSQDPPEKSIPICTLKNFPNAIEHTLQWARDEFEGLFRNSADTANQYLTDPKFYDRISKLPGAEPVTTLEAVHNALLKNRPQNFADCVQFARLRFQELYHNNIKQLLHNFPPDQKNSSGAMFWSGPKRCPHPLVFDPENTTHFGYVLAASNLYATMYGMPTMTNAEEIKKHLGQITVPEFKTKSGVKIATTDAEANQMNSGSMDDTQFEDLKKAIPTVESFKGFRMLPADFEKDDDTNFHMDFIVAASNLRAENYEISPADRHKSKLIAGKIIPAIATTTALVAGLVCLELYKIVQGNKKLESYKNGFVNLALPFFAFSEPITAPKLKYYDIEWSLWDRIDVNGLDLAAPGSDEMTLGQFIDYFQKEHKLEVTMLSQNVAMLYSFFMTPVKRKERLATKMSEVVQKVSKRKLQPHEKALVLEMCCNDVDGEDVEVPYVRYVFR</sequence>
<dbReference type="Pfam" id="PF16190">
    <property type="entry name" value="E1_FCCH"/>
    <property type="match status" value="1"/>
</dbReference>
<dbReference type="Proteomes" id="UP000008144">
    <property type="component" value="Chromosome 1"/>
</dbReference>
<dbReference type="InterPro" id="IPR032418">
    <property type="entry name" value="E1_FCCH"/>
</dbReference>
<evidence type="ECO:0000256" key="6">
    <source>
        <dbReference type="ARBA" id="ARBA00022741"/>
    </source>
</evidence>
<dbReference type="SUPFAM" id="SSF69572">
    <property type="entry name" value="Activating enzymes of the ubiquitin-like proteins"/>
    <property type="match status" value="2"/>
</dbReference>
<dbReference type="Gene3D" id="3.50.50.80">
    <property type="entry name" value="Ubiquitin-activating enzyme E1, inactive adenylation domain, subdomain 1"/>
    <property type="match status" value="1"/>
</dbReference>
<dbReference type="PROSITE" id="PS00865">
    <property type="entry name" value="UBIQUITIN_ACTIVAT_2"/>
    <property type="match status" value="1"/>
</dbReference>
<dbReference type="PANTHER" id="PTHR10953">
    <property type="entry name" value="UBIQUITIN-ACTIVATING ENZYME E1"/>
    <property type="match status" value="1"/>
</dbReference>
<reference evidence="14" key="1">
    <citation type="journal article" date="2002" name="Science">
        <title>The draft genome of Ciona intestinalis: insights into chordate and vertebrate origins.</title>
        <authorList>
            <person name="Dehal P."/>
            <person name="Satou Y."/>
            <person name="Campbell R.K."/>
            <person name="Chapman J."/>
            <person name="Degnan B."/>
            <person name="De Tomaso A."/>
            <person name="Davidson B."/>
            <person name="Di Gregorio A."/>
            <person name="Gelpke M."/>
            <person name="Goodstein D.M."/>
            <person name="Harafuji N."/>
            <person name="Hastings K.E."/>
            <person name="Ho I."/>
            <person name="Hotta K."/>
            <person name="Huang W."/>
            <person name="Kawashima T."/>
            <person name="Lemaire P."/>
            <person name="Martinez D."/>
            <person name="Meinertzhagen I.A."/>
            <person name="Necula S."/>
            <person name="Nonaka M."/>
            <person name="Putnam N."/>
            <person name="Rash S."/>
            <person name="Saiga H."/>
            <person name="Satake M."/>
            <person name="Terry A."/>
            <person name="Yamada L."/>
            <person name="Wang H.G."/>
            <person name="Awazu S."/>
            <person name="Azumi K."/>
            <person name="Boore J."/>
            <person name="Branno M."/>
            <person name="Chin-Bow S."/>
            <person name="DeSantis R."/>
            <person name="Doyle S."/>
            <person name="Francino P."/>
            <person name="Keys D.N."/>
            <person name="Haga S."/>
            <person name="Hayashi H."/>
            <person name="Hino K."/>
            <person name="Imai K.S."/>
            <person name="Inaba K."/>
            <person name="Kano S."/>
            <person name="Kobayashi K."/>
            <person name="Kobayashi M."/>
            <person name="Lee B.I."/>
            <person name="Makabe K.W."/>
            <person name="Manohar C."/>
            <person name="Matassi G."/>
            <person name="Medina M."/>
            <person name="Mochizuki Y."/>
            <person name="Mount S."/>
            <person name="Morishita T."/>
            <person name="Miura S."/>
            <person name="Nakayama A."/>
            <person name="Nishizaka S."/>
            <person name="Nomoto H."/>
            <person name="Ohta F."/>
            <person name="Oishi K."/>
            <person name="Rigoutsos I."/>
            <person name="Sano M."/>
            <person name="Sasaki A."/>
            <person name="Sasakura Y."/>
            <person name="Shoguchi E."/>
            <person name="Shin-i T."/>
            <person name="Spagnuolo A."/>
            <person name="Stainier D."/>
            <person name="Suzuki M.M."/>
            <person name="Tassy O."/>
            <person name="Takatori N."/>
            <person name="Tokuoka M."/>
            <person name="Yagi K."/>
            <person name="Yoshizaki F."/>
            <person name="Wada S."/>
            <person name="Zhang C."/>
            <person name="Hyatt P.D."/>
            <person name="Larimer F."/>
            <person name="Detter C."/>
            <person name="Doggett N."/>
            <person name="Glavina T."/>
            <person name="Hawkins T."/>
            <person name="Richardson P."/>
            <person name="Lucas S."/>
            <person name="Kohara Y."/>
            <person name="Levine M."/>
            <person name="Satoh N."/>
            <person name="Rokhsar D.S."/>
        </authorList>
    </citation>
    <scope>NUCLEOTIDE SEQUENCE [LARGE SCALE GENOMIC DNA]</scope>
</reference>
<evidence type="ECO:0000256" key="3">
    <source>
        <dbReference type="ARBA" id="ARBA00005673"/>
    </source>
</evidence>
<evidence type="ECO:0000256" key="9">
    <source>
        <dbReference type="ARBA" id="ARBA00030371"/>
    </source>
</evidence>
<dbReference type="FunFam" id="3.40.50.12550:FF:000001">
    <property type="entry name" value="Ubiquitin-activating enzyme E1 1"/>
    <property type="match status" value="1"/>
</dbReference>
<dbReference type="AlphaFoldDB" id="F6U4V1"/>
<dbReference type="InterPro" id="IPR042449">
    <property type="entry name" value="Ub-E1_IAD_1"/>
</dbReference>
<dbReference type="InterPro" id="IPR042302">
    <property type="entry name" value="E1_FCCH_sf"/>
</dbReference>
<dbReference type="InterPro" id="IPR032420">
    <property type="entry name" value="E1_4HB"/>
</dbReference>
<dbReference type="InterPro" id="IPR018074">
    <property type="entry name" value="UBQ-activ_enz_E1_CS"/>
</dbReference>
<dbReference type="Ensembl" id="ENSCINT00000016116.3">
    <property type="protein sequence ID" value="ENSCINP00000016116.3"/>
    <property type="gene ID" value="ENSCING00000007869.3"/>
</dbReference>
<keyword evidence="6 11" id="KW-0547">Nucleotide-binding</keyword>
<dbReference type="FunCoup" id="F6U4V1">
    <property type="interactions" value="772"/>
</dbReference>
<comment type="pathway">
    <text evidence="2">Protein modification; protein ubiquitination.</text>
</comment>
<dbReference type="OMA" id="GANLHAF"/>
<dbReference type="NCBIfam" id="TIGR01408">
    <property type="entry name" value="Ube1"/>
    <property type="match status" value="1"/>
</dbReference>
<dbReference type="GO" id="GO:0006511">
    <property type="term" value="P:ubiquitin-dependent protein catabolic process"/>
    <property type="evidence" value="ECO:0000318"/>
    <property type="project" value="GO_Central"/>
</dbReference>
<dbReference type="UniPathway" id="UPA00143"/>
<organism evidence="13 14">
    <name type="scientific">Ciona intestinalis</name>
    <name type="common">Transparent sea squirt</name>
    <name type="synonym">Ascidia intestinalis</name>
    <dbReference type="NCBI Taxonomy" id="7719"/>
    <lineage>
        <taxon>Eukaryota</taxon>
        <taxon>Metazoa</taxon>
        <taxon>Chordata</taxon>
        <taxon>Tunicata</taxon>
        <taxon>Ascidiacea</taxon>
        <taxon>Phlebobranchia</taxon>
        <taxon>Cionidae</taxon>
        <taxon>Ciona</taxon>
    </lineage>
</organism>
<dbReference type="InterPro" id="IPR000011">
    <property type="entry name" value="UBQ/SUMO-activ_enz_E1-like"/>
</dbReference>
<dbReference type="EMBL" id="EAAA01000262">
    <property type="status" value="NOT_ANNOTATED_CDS"/>
    <property type="molecule type" value="Genomic_DNA"/>
</dbReference>
<keyword evidence="14" id="KW-1185">Reference proteome</keyword>
<dbReference type="STRING" id="7719.ENSCINP00000016116"/>
<evidence type="ECO:0000256" key="7">
    <source>
        <dbReference type="ARBA" id="ARBA00022786"/>
    </source>
</evidence>
<dbReference type="Gene3D" id="1.10.10.2660">
    <property type="entry name" value="Ubiquitin-activating enzyme E1, SCCH domain"/>
    <property type="match status" value="1"/>
</dbReference>
<dbReference type="GO" id="GO:0005524">
    <property type="term" value="F:ATP binding"/>
    <property type="evidence" value="ECO:0007669"/>
    <property type="project" value="UniProtKB-KW"/>
</dbReference>
<dbReference type="GO" id="GO:0016567">
    <property type="term" value="P:protein ubiquitination"/>
    <property type="evidence" value="ECO:0000318"/>
    <property type="project" value="GO_Central"/>
</dbReference>
<evidence type="ECO:0000259" key="12">
    <source>
        <dbReference type="SMART" id="SM00985"/>
    </source>
</evidence>
<dbReference type="InterPro" id="IPR019572">
    <property type="entry name" value="UBA_E1_SCCH"/>
</dbReference>
<dbReference type="PROSITE" id="PS00536">
    <property type="entry name" value="UBIQUITIN_ACTIVAT_1"/>
    <property type="match status" value="1"/>
</dbReference>
<dbReference type="PRINTS" id="PR01849">
    <property type="entry name" value="UBIQUITINACT"/>
</dbReference>
<reference evidence="13" key="2">
    <citation type="journal article" date="2008" name="Genome Biol.">
        <title>Improved genome assembly and evidence-based global gene model set for the chordate Ciona intestinalis: new insight into intron and operon populations.</title>
        <authorList>
            <person name="Satou Y."/>
            <person name="Mineta K."/>
            <person name="Ogasawara M."/>
            <person name="Sasakura Y."/>
            <person name="Shoguchi E."/>
            <person name="Ueno K."/>
            <person name="Yamada L."/>
            <person name="Matsumoto J."/>
            <person name="Wasserscheid J."/>
            <person name="Dewar K."/>
            <person name="Wiley G.B."/>
            <person name="Macmil S.L."/>
            <person name="Roe B.A."/>
            <person name="Zeller R.W."/>
            <person name="Hastings K.E."/>
            <person name="Lemaire P."/>
            <person name="Lindquist E."/>
            <person name="Endo T."/>
            <person name="Hotta K."/>
            <person name="Inaba K."/>
        </authorList>
    </citation>
    <scope>NUCLEOTIDE SEQUENCE [LARGE SCALE GENOMIC DNA]</scope>
    <source>
        <strain evidence="13">wild type</strain>
    </source>
</reference>